<accession>A0A314Z6R4</accession>
<dbReference type="EMBL" id="PJQY01000347">
    <property type="protein sequence ID" value="PQQ12531.1"/>
    <property type="molecule type" value="Genomic_DNA"/>
</dbReference>
<organism evidence="2 3">
    <name type="scientific">Prunus yedoensis var. nudiflora</name>
    <dbReference type="NCBI Taxonomy" id="2094558"/>
    <lineage>
        <taxon>Eukaryota</taxon>
        <taxon>Viridiplantae</taxon>
        <taxon>Streptophyta</taxon>
        <taxon>Embryophyta</taxon>
        <taxon>Tracheophyta</taxon>
        <taxon>Spermatophyta</taxon>
        <taxon>Magnoliopsida</taxon>
        <taxon>eudicotyledons</taxon>
        <taxon>Gunneridae</taxon>
        <taxon>Pentapetalae</taxon>
        <taxon>rosids</taxon>
        <taxon>fabids</taxon>
        <taxon>Rosales</taxon>
        <taxon>Rosaceae</taxon>
        <taxon>Amygdaloideae</taxon>
        <taxon>Amygdaleae</taxon>
        <taxon>Prunus</taxon>
    </lineage>
</organism>
<reference evidence="2 3" key="1">
    <citation type="submission" date="2018-02" db="EMBL/GenBank/DDBJ databases">
        <title>Draft genome of wild Prunus yedoensis var. nudiflora.</title>
        <authorList>
            <person name="Baek S."/>
            <person name="Kim J.-H."/>
            <person name="Choi K."/>
            <person name="Kim G.-B."/>
            <person name="Cho A."/>
            <person name="Jang H."/>
            <person name="Shin C.-H."/>
            <person name="Yu H.-J."/>
            <person name="Mun J.-H."/>
        </authorList>
    </citation>
    <scope>NUCLEOTIDE SEQUENCE [LARGE SCALE GENOMIC DNA]</scope>
    <source>
        <strain evidence="3">cv. Jeju island</strain>
        <tissue evidence="2">Leaf</tissue>
    </source>
</reference>
<comment type="caution">
    <text evidence="2">The sequence shown here is derived from an EMBL/GenBank/DDBJ whole genome shotgun (WGS) entry which is preliminary data.</text>
</comment>
<evidence type="ECO:0000256" key="1">
    <source>
        <dbReference type="SAM" id="MobiDB-lite"/>
    </source>
</evidence>
<keyword evidence="3" id="KW-1185">Reference proteome</keyword>
<name>A0A314Z6R4_PRUYE</name>
<evidence type="ECO:0000313" key="2">
    <source>
        <dbReference type="EMBL" id="PQQ12531.1"/>
    </source>
</evidence>
<sequence length="60" mass="7065">MDYHTRRRSVGVDKIKWVVVENNDREVEREREGGQKMIEGLKKKTEVNHGGDTRGERVKK</sequence>
<dbReference type="AlphaFoldDB" id="A0A314Z6R4"/>
<feature type="region of interest" description="Disordered" evidence="1">
    <location>
        <begin position="28"/>
        <end position="60"/>
    </location>
</feature>
<protein>
    <submittedName>
        <fullName evidence="2">Uncharacterized protein</fullName>
    </submittedName>
</protein>
<dbReference type="Proteomes" id="UP000250321">
    <property type="component" value="Unassembled WGS sequence"/>
</dbReference>
<evidence type="ECO:0000313" key="3">
    <source>
        <dbReference type="Proteomes" id="UP000250321"/>
    </source>
</evidence>
<proteinExistence type="predicted"/>
<gene>
    <name evidence="2" type="ORF">Pyn_17430</name>
</gene>